<dbReference type="AlphaFoldDB" id="A0A841BK44"/>
<comment type="caution">
    <text evidence="2">The sequence shown here is derived from an EMBL/GenBank/DDBJ whole genome shotgun (WGS) entry which is preliminary data.</text>
</comment>
<evidence type="ECO:0000313" key="3">
    <source>
        <dbReference type="Proteomes" id="UP000587527"/>
    </source>
</evidence>
<dbReference type="RefSeq" id="WP_184831539.1">
    <property type="nucleotide sequence ID" value="NZ_JACHMN010000001.1"/>
</dbReference>
<accession>A0A841BK44</accession>
<organism evidence="2 3">
    <name type="scientific">Allocatelliglobosispora scoriae</name>
    <dbReference type="NCBI Taxonomy" id="643052"/>
    <lineage>
        <taxon>Bacteria</taxon>
        <taxon>Bacillati</taxon>
        <taxon>Actinomycetota</taxon>
        <taxon>Actinomycetes</taxon>
        <taxon>Micromonosporales</taxon>
        <taxon>Micromonosporaceae</taxon>
        <taxon>Allocatelliglobosispora</taxon>
    </lineage>
</organism>
<sequence>MVRLARVVTVAALTIAGTLFTVAPVSAAPTPGINCNPPSSNLLTFTPPLTSTLQPTTIVKQTTYKPCVSQSNPNVISGTSNVTFNMMDDCTMLMLTGSTTFTILWNTGQTSTITATRSPMLVGTPPGSQFVVNFTGTVTAGLWAGLNAKQQFKGSGDDLFNCLYRGGRLQSLKSSVTLAIFP</sequence>
<evidence type="ECO:0000313" key="2">
    <source>
        <dbReference type="EMBL" id="MBB5867142.1"/>
    </source>
</evidence>
<keyword evidence="1" id="KW-0732">Signal</keyword>
<protein>
    <submittedName>
        <fullName evidence="2">Uncharacterized protein</fullName>
    </submittedName>
</protein>
<dbReference type="EMBL" id="JACHMN010000001">
    <property type="protein sequence ID" value="MBB5867142.1"/>
    <property type="molecule type" value="Genomic_DNA"/>
</dbReference>
<feature type="chain" id="PRO_5032947270" evidence="1">
    <location>
        <begin position="28"/>
        <end position="182"/>
    </location>
</feature>
<dbReference type="Proteomes" id="UP000587527">
    <property type="component" value="Unassembled WGS sequence"/>
</dbReference>
<feature type="signal peptide" evidence="1">
    <location>
        <begin position="1"/>
        <end position="27"/>
    </location>
</feature>
<name>A0A841BK44_9ACTN</name>
<gene>
    <name evidence="2" type="ORF">F4553_000521</name>
</gene>
<reference evidence="2 3" key="1">
    <citation type="submission" date="2020-08" db="EMBL/GenBank/DDBJ databases">
        <title>Sequencing the genomes of 1000 actinobacteria strains.</title>
        <authorList>
            <person name="Klenk H.-P."/>
        </authorList>
    </citation>
    <scope>NUCLEOTIDE SEQUENCE [LARGE SCALE GENOMIC DNA]</scope>
    <source>
        <strain evidence="2 3">DSM 45362</strain>
    </source>
</reference>
<evidence type="ECO:0000256" key="1">
    <source>
        <dbReference type="SAM" id="SignalP"/>
    </source>
</evidence>
<proteinExistence type="predicted"/>
<keyword evidence="3" id="KW-1185">Reference proteome</keyword>